<evidence type="ECO:0000256" key="2">
    <source>
        <dbReference type="ARBA" id="ARBA00022525"/>
    </source>
</evidence>
<reference evidence="5" key="1">
    <citation type="submission" date="2017-05" db="EMBL/GenBank/DDBJ databases">
        <authorList>
            <person name="QRISCLOUD D."/>
        </authorList>
    </citation>
    <scope>NUCLEOTIDE SEQUENCE</scope>
</reference>
<dbReference type="EMBL" id="HAHN01000027">
    <property type="protein sequence ID" value="SNX32873.1"/>
    <property type="molecule type" value="Transcribed_RNA"/>
</dbReference>
<evidence type="ECO:0000313" key="5">
    <source>
        <dbReference type="EMBL" id="SNX32873.1"/>
    </source>
</evidence>
<keyword evidence="2" id="KW-0964">Secreted</keyword>
<name>A0A4Q8K306_9ARAC</name>
<feature type="chain" id="PRO_5033444235" evidence="3">
    <location>
        <begin position="22"/>
        <end position="108"/>
    </location>
</feature>
<dbReference type="GO" id="GO:0005576">
    <property type="term" value="C:extracellular region"/>
    <property type="evidence" value="ECO:0007669"/>
    <property type="project" value="UniProtKB-SubCell"/>
</dbReference>
<protein>
    <submittedName>
        <fullName evidence="5">U41-Liphistoxin-Lth1b_1</fullName>
    </submittedName>
</protein>
<comment type="subcellular location">
    <subcellularLocation>
        <location evidence="1">Secreted</location>
    </subcellularLocation>
</comment>
<dbReference type="Pfam" id="PF15430">
    <property type="entry name" value="SVWC"/>
    <property type="match status" value="1"/>
</dbReference>
<evidence type="ECO:0000259" key="4">
    <source>
        <dbReference type="SMART" id="SM01318"/>
    </source>
</evidence>
<keyword evidence="3" id="KW-0732">Signal</keyword>
<accession>A0A4Q8K306</accession>
<feature type="domain" description="Single" evidence="4">
    <location>
        <begin position="35"/>
        <end position="100"/>
    </location>
</feature>
<dbReference type="SMART" id="SM01318">
    <property type="entry name" value="SVWC"/>
    <property type="match status" value="1"/>
</dbReference>
<evidence type="ECO:0000256" key="3">
    <source>
        <dbReference type="SAM" id="SignalP"/>
    </source>
</evidence>
<reference evidence="5" key="2">
    <citation type="submission" date="2019-05" db="EMBL/GenBank/DDBJ databases">
        <title>Unravelling the molecular evolution of spider venoms.</title>
        <authorList>
            <person name="Pineda S."/>
        </authorList>
    </citation>
    <scope>NUCLEOTIDE SEQUENCE</scope>
</reference>
<organism evidence="5">
    <name type="scientific">Liphistius thaleban</name>
    <dbReference type="NCBI Taxonomy" id="1905330"/>
    <lineage>
        <taxon>Eukaryota</taxon>
        <taxon>Metazoa</taxon>
        <taxon>Ecdysozoa</taxon>
        <taxon>Arthropoda</taxon>
        <taxon>Chelicerata</taxon>
        <taxon>Arachnida</taxon>
        <taxon>Araneae</taxon>
        <taxon>Mesothelae</taxon>
        <taxon>Liphistiidae</taxon>
        <taxon>Liphistius</taxon>
    </lineage>
</organism>
<feature type="signal peptide" evidence="3">
    <location>
        <begin position="1"/>
        <end position="21"/>
    </location>
</feature>
<dbReference type="AlphaFoldDB" id="A0A4Q8K306"/>
<dbReference type="InterPro" id="IPR029277">
    <property type="entry name" value="SVWC_dom"/>
</dbReference>
<proteinExistence type="predicted"/>
<evidence type="ECO:0000256" key="1">
    <source>
        <dbReference type="ARBA" id="ARBA00004613"/>
    </source>
</evidence>
<sequence>MAKFILLVVILGISVPMQTLAFTYLDEMDTTSGFCEVSEELKIPVGETGYDDETCLRLECSEGMLYGAGCAIVSMEDMEGNCRLVRGEGHYPDCCLQPKCELEEENEI</sequence>
<dbReference type="EMBL" id="HAHN01000116">
    <property type="protein sequence ID" value="SNX33732.1"/>
    <property type="molecule type" value="Transcribed_RNA"/>
</dbReference>